<keyword evidence="9" id="KW-1185">Reference proteome</keyword>
<feature type="region of interest" description="Disordered" evidence="6">
    <location>
        <begin position="598"/>
        <end position="617"/>
    </location>
</feature>
<gene>
    <name evidence="8" type="ORF">LWI29_018530</name>
</gene>
<dbReference type="Gene3D" id="4.10.1000.10">
    <property type="entry name" value="Zinc finger, CCCH-type"/>
    <property type="match status" value="1"/>
</dbReference>
<feature type="zinc finger region" description="C3H1-type" evidence="5">
    <location>
        <begin position="541"/>
        <end position="568"/>
    </location>
</feature>
<evidence type="ECO:0000259" key="7">
    <source>
        <dbReference type="PROSITE" id="PS50103"/>
    </source>
</evidence>
<feature type="region of interest" description="Disordered" evidence="6">
    <location>
        <begin position="774"/>
        <end position="794"/>
    </location>
</feature>
<feature type="region of interest" description="Disordered" evidence="6">
    <location>
        <begin position="460"/>
        <end position="500"/>
    </location>
</feature>
<dbReference type="SMART" id="SM00356">
    <property type="entry name" value="ZnF_C3H1"/>
    <property type="match status" value="3"/>
</dbReference>
<feature type="compositionally biased region" description="Basic residues" evidence="6">
    <location>
        <begin position="482"/>
        <end position="494"/>
    </location>
</feature>
<evidence type="ECO:0000313" key="9">
    <source>
        <dbReference type="Proteomes" id="UP001168877"/>
    </source>
</evidence>
<protein>
    <recommendedName>
        <fullName evidence="7">C3H1-type domain-containing protein</fullName>
    </recommendedName>
</protein>
<dbReference type="AlphaFoldDB" id="A0AA39VBA1"/>
<evidence type="ECO:0000256" key="2">
    <source>
        <dbReference type="ARBA" id="ARBA00022737"/>
    </source>
</evidence>
<evidence type="ECO:0000313" key="8">
    <source>
        <dbReference type="EMBL" id="KAK0571588.1"/>
    </source>
</evidence>
<dbReference type="Gene3D" id="2.30.30.1190">
    <property type="match status" value="1"/>
</dbReference>
<organism evidence="8 9">
    <name type="scientific">Acer saccharum</name>
    <name type="common">Sugar maple</name>
    <dbReference type="NCBI Taxonomy" id="4024"/>
    <lineage>
        <taxon>Eukaryota</taxon>
        <taxon>Viridiplantae</taxon>
        <taxon>Streptophyta</taxon>
        <taxon>Embryophyta</taxon>
        <taxon>Tracheophyta</taxon>
        <taxon>Spermatophyta</taxon>
        <taxon>Magnoliopsida</taxon>
        <taxon>eudicotyledons</taxon>
        <taxon>Gunneridae</taxon>
        <taxon>Pentapetalae</taxon>
        <taxon>rosids</taxon>
        <taxon>malvids</taxon>
        <taxon>Sapindales</taxon>
        <taxon>Sapindaceae</taxon>
        <taxon>Hippocastanoideae</taxon>
        <taxon>Acereae</taxon>
        <taxon>Acer</taxon>
    </lineage>
</organism>
<dbReference type="PROSITE" id="PS50103">
    <property type="entry name" value="ZF_C3H1"/>
    <property type="match status" value="3"/>
</dbReference>
<keyword evidence="3 5" id="KW-0863">Zinc-finger</keyword>
<reference evidence="8" key="2">
    <citation type="submission" date="2023-06" db="EMBL/GenBank/DDBJ databases">
        <authorList>
            <person name="Swenson N.G."/>
            <person name="Wegrzyn J.L."/>
            <person name="Mcevoy S.L."/>
        </authorList>
    </citation>
    <scope>NUCLEOTIDE SEQUENCE</scope>
    <source>
        <strain evidence="8">NS2018</strain>
        <tissue evidence="8">Leaf</tissue>
    </source>
</reference>
<dbReference type="InterPro" id="IPR045124">
    <property type="entry name" value="Su(sable)-like"/>
</dbReference>
<feature type="zinc finger region" description="C3H1-type" evidence="5">
    <location>
        <begin position="571"/>
        <end position="594"/>
    </location>
</feature>
<dbReference type="GO" id="GO:0003723">
    <property type="term" value="F:RNA binding"/>
    <property type="evidence" value="ECO:0007669"/>
    <property type="project" value="InterPro"/>
</dbReference>
<evidence type="ECO:0000256" key="4">
    <source>
        <dbReference type="ARBA" id="ARBA00022833"/>
    </source>
</evidence>
<feature type="region of interest" description="Disordered" evidence="6">
    <location>
        <begin position="65"/>
        <end position="100"/>
    </location>
</feature>
<feature type="region of interest" description="Disordered" evidence="6">
    <location>
        <begin position="821"/>
        <end position="858"/>
    </location>
</feature>
<feature type="region of interest" description="Disordered" evidence="6">
    <location>
        <begin position="680"/>
        <end position="717"/>
    </location>
</feature>
<dbReference type="Proteomes" id="UP001168877">
    <property type="component" value="Unassembled WGS sequence"/>
</dbReference>
<dbReference type="GO" id="GO:0005634">
    <property type="term" value="C:nucleus"/>
    <property type="evidence" value="ECO:0007669"/>
    <property type="project" value="TreeGrafter"/>
</dbReference>
<dbReference type="PANTHER" id="PTHR13119:SF12">
    <property type="entry name" value="PROTEIN SUPPRESSOR OF SABLE"/>
    <property type="match status" value="1"/>
</dbReference>
<dbReference type="InterPro" id="IPR036855">
    <property type="entry name" value="Znf_CCCH_sf"/>
</dbReference>
<dbReference type="GO" id="GO:0008270">
    <property type="term" value="F:zinc ion binding"/>
    <property type="evidence" value="ECO:0007669"/>
    <property type="project" value="UniProtKB-KW"/>
</dbReference>
<feature type="compositionally biased region" description="Polar residues" evidence="6">
    <location>
        <begin position="702"/>
        <end position="717"/>
    </location>
</feature>
<evidence type="ECO:0000256" key="5">
    <source>
        <dbReference type="PROSITE-ProRule" id="PRU00723"/>
    </source>
</evidence>
<evidence type="ECO:0000256" key="6">
    <source>
        <dbReference type="SAM" id="MobiDB-lite"/>
    </source>
</evidence>
<dbReference type="InterPro" id="IPR000571">
    <property type="entry name" value="Znf_CCCH"/>
</dbReference>
<keyword evidence="4 5" id="KW-0862">Zinc</keyword>
<reference evidence="8" key="1">
    <citation type="journal article" date="2022" name="Plant J.">
        <title>Strategies of tolerance reflected in two North American maple genomes.</title>
        <authorList>
            <person name="McEvoy S.L."/>
            <person name="Sezen U.U."/>
            <person name="Trouern-Trend A."/>
            <person name="McMahon S.M."/>
            <person name="Schaberg P.G."/>
            <person name="Yang J."/>
            <person name="Wegrzyn J.L."/>
            <person name="Swenson N.G."/>
        </authorList>
    </citation>
    <scope>NUCLEOTIDE SEQUENCE</scope>
    <source>
        <strain evidence="8">NS2018</strain>
    </source>
</reference>
<comment type="caution">
    <text evidence="8">The sequence shown here is derived from an EMBL/GenBank/DDBJ whole genome shotgun (WGS) entry which is preliminary data.</text>
</comment>
<feature type="compositionally biased region" description="Polar residues" evidence="6">
    <location>
        <begin position="680"/>
        <end position="690"/>
    </location>
</feature>
<accession>A0AA39VBA1</accession>
<keyword evidence="1 5" id="KW-0479">Metal-binding</keyword>
<dbReference type="PANTHER" id="PTHR13119">
    <property type="entry name" value="ZINC FINGER CCCH DOMAIN-CONTAINING PROTEI"/>
    <property type="match status" value="1"/>
</dbReference>
<feature type="domain" description="C3H1-type" evidence="7">
    <location>
        <begin position="541"/>
        <end position="568"/>
    </location>
</feature>
<feature type="compositionally biased region" description="Polar residues" evidence="6">
    <location>
        <begin position="634"/>
        <end position="649"/>
    </location>
</feature>
<keyword evidence="2" id="KW-0677">Repeat</keyword>
<sequence length="984" mass="108598">MKRHQQSDPEASPREKSLAKLECGDARMEKSQLEKRFCHSSHRHLRSETYRTLIQILSACYDHSHVSTPHQPTPVEDTRERGDLVSPNSMVPDNSRPDNEKVVDEGFEATKVADGGVQNNRMVIDEIEDMMRTEEDSNLLEQKGLVVGHDVEGTACQDTEFDRQRMLLDELEHIVKGTDELVEEDSNSFSGTSVVALTNNGDEHLGVQQIAIEESRNEARVDGDEGPCNVKVSESFDVSLGKSMDCQVSKTSEDIEDRSPFGTNELELQLEMQQKEMEPEKVGLNNGIVGSDNYITEDVEVEDGEISGDFEVNDESLDILFDDSVVSEEKKVDEKQVSHDIIDNRKFPSNVQNKVNENFFESTSVITNAADHANSDRAVELKEIVRSETQFKSKSVVHGASMMAINSEMYNHAPIAERNKRKAIVYEDSIVYPATCLSNPPVNGDILEQSANGMQGIASKEMLDSGVGNKRKRSTPSEEKKAKKKHKERKKRAEKNRELGVRRLKLRPVVKPKPVAYCRHYLMGRCHEGDKCKFSHDTVPLTKSKPCCHFARNSCMKGDDCPFDHELSKYPCSNFVDKGSCNRGDNCMFSHKIPPKEDSLSASSGGKNELQPPSLLIPNSHKQLSLDRIPHQNVDVSNSRKVSSYKNTEQNVAETVVKPPALAPKGISCLFLGKSSALESSKTKQGNSAPKGSADGKVGNQREPSGSSTFQNMNETPNKTPAAVAVKGVNFLSFGNAPMEYSSGKKLLSSLLLNSDGLKPSVVNNVSGHKLASSSCDGENSAKIGNQTTQNASSTIQMPNDETLTKITPLRMDFLSNKNALDESTRDGKNCLPSSSSNGISRSLQESQNTPDKHQNSSGIPWRLLGSPLASGQTKSTSNSAQKAVECTLAIASKINAPAWCLYILNWRLIWPLFSLLLTRWIFISAVYESLYYSALVAPGLSLEARSSVLKIPLHLLISGLTYSNVQSSMNKFLARKESACFNR</sequence>
<feature type="domain" description="C3H1-type" evidence="7">
    <location>
        <begin position="571"/>
        <end position="594"/>
    </location>
</feature>
<proteinExistence type="predicted"/>
<dbReference type="GO" id="GO:0045892">
    <property type="term" value="P:negative regulation of DNA-templated transcription"/>
    <property type="evidence" value="ECO:0007669"/>
    <property type="project" value="InterPro"/>
</dbReference>
<feature type="region of interest" description="Disordered" evidence="6">
    <location>
        <begin position="630"/>
        <end position="649"/>
    </location>
</feature>
<feature type="zinc finger region" description="C3H1-type" evidence="5">
    <location>
        <begin position="512"/>
        <end position="539"/>
    </location>
</feature>
<dbReference type="SUPFAM" id="SSF90229">
    <property type="entry name" value="CCCH zinc finger"/>
    <property type="match status" value="2"/>
</dbReference>
<feature type="compositionally biased region" description="Polar residues" evidence="6">
    <location>
        <begin position="832"/>
        <end position="850"/>
    </location>
</feature>
<dbReference type="EMBL" id="JAUESC010000388">
    <property type="protein sequence ID" value="KAK0571588.1"/>
    <property type="molecule type" value="Genomic_DNA"/>
</dbReference>
<evidence type="ECO:0000256" key="3">
    <source>
        <dbReference type="ARBA" id="ARBA00022771"/>
    </source>
</evidence>
<evidence type="ECO:0000256" key="1">
    <source>
        <dbReference type="ARBA" id="ARBA00022723"/>
    </source>
</evidence>
<name>A0AA39VBA1_ACESA</name>
<feature type="domain" description="C3H1-type" evidence="7">
    <location>
        <begin position="512"/>
        <end position="539"/>
    </location>
</feature>
<dbReference type="FunFam" id="2.30.30.1190:FF:000010">
    <property type="entry name" value="C3H-type transcription factor"/>
    <property type="match status" value="1"/>
</dbReference>